<protein>
    <submittedName>
        <fullName evidence="1">Glycosyltransferase family 4 protein</fullName>
    </submittedName>
</protein>
<dbReference type="CDD" id="cd03801">
    <property type="entry name" value="GT4_PimA-like"/>
    <property type="match status" value="1"/>
</dbReference>
<dbReference type="EMBL" id="JADLZT010000012">
    <property type="protein sequence ID" value="MBF6025866.1"/>
    <property type="molecule type" value="Genomic_DNA"/>
</dbReference>
<sequence>MDLLLTATSYPASEQDWKGLFIRSMVQSLARRDDVNLSFWGPPGPLPPPVQRATSAGDDAWTKSLMERGGIAHQLRHQRAQGLASAASLLWRQHRAFHRSSAGIYHVNWLQNALALPRNPRPALVTVLGTDMQMLRLPGMRMLLRHAFRGRPVAICPNADWMLSELDAAFGDLATVRFVPFGIDPRWYALERRFETNATPKWLCVSRLTANKIGPLFDWTEPVFANGRAELHLFGPMQEQIALPSWAHWHGPAPPEVLSESWFPQAHGLITLSQHAEGRPQVMLEALASGLPIIASRLPAHDDLLTGGDGGVLCDSPEAVQAALHALADPTVNRALGQRGRARIQADIGTWDDCAERYVSLYRHLQDQAHR</sequence>
<dbReference type="PANTHER" id="PTHR12526">
    <property type="entry name" value="GLYCOSYLTRANSFERASE"/>
    <property type="match status" value="1"/>
</dbReference>
<keyword evidence="2" id="KW-1185">Reference proteome</keyword>
<dbReference type="SUPFAM" id="SSF53756">
    <property type="entry name" value="UDP-Glycosyltransferase/glycogen phosphorylase"/>
    <property type="match status" value="1"/>
</dbReference>
<comment type="caution">
    <text evidence="1">The sequence shown here is derived from an EMBL/GenBank/DDBJ whole genome shotgun (WGS) entry which is preliminary data.</text>
</comment>
<gene>
    <name evidence="1" type="ORF">IU514_17695</name>
</gene>
<dbReference type="Pfam" id="PF13692">
    <property type="entry name" value="Glyco_trans_1_4"/>
    <property type="match status" value="1"/>
</dbReference>
<name>A0ABS0BDM1_9GAMM</name>
<accession>A0ABS0BDM1</accession>
<dbReference type="PANTHER" id="PTHR12526:SF636">
    <property type="entry name" value="BLL3647 PROTEIN"/>
    <property type="match status" value="1"/>
</dbReference>
<evidence type="ECO:0000313" key="2">
    <source>
        <dbReference type="Proteomes" id="UP001429984"/>
    </source>
</evidence>
<dbReference type="Proteomes" id="UP001429984">
    <property type="component" value="Unassembled WGS sequence"/>
</dbReference>
<organism evidence="1 2">
    <name type="scientific">Lysobacter niastensis</name>
    <dbReference type="NCBI Taxonomy" id="380629"/>
    <lineage>
        <taxon>Bacteria</taxon>
        <taxon>Pseudomonadati</taxon>
        <taxon>Pseudomonadota</taxon>
        <taxon>Gammaproteobacteria</taxon>
        <taxon>Lysobacterales</taxon>
        <taxon>Lysobacteraceae</taxon>
        <taxon>Lysobacter</taxon>
    </lineage>
</organism>
<dbReference type="Gene3D" id="3.40.50.2000">
    <property type="entry name" value="Glycogen Phosphorylase B"/>
    <property type="match status" value="2"/>
</dbReference>
<proteinExistence type="predicted"/>
<reference evidence="1 2" key="1">
    <citation type="submission" date="2020-11" db="EMBL/GenBank/DDBJ databases">
        <title>Draft Genome Sequence and Secondary Metabolite Biosynthetic Potential of the Lysobacter niastensis Type strain DSM 18481.</title>
        <authorList>
            <person name="Turrini P."/>
            <person name="Artuso I."/>
            <person name="Tescari M."/>
            <person name="Lugli G.A."/>
            <person name="Frangipani E."/>
            <person name="Ventura M."/>
            <person name="Visca P."/>
        </authorList>
    </citation>
    <scope>NUCLEOTIDE SEQUENCE [LARGE SCALE GENOMIC DNA]</scope>
    <source>
        <strain evidence="1 2">DSM 18481</strain>
    </source>
</reference>
<evidence type="ECO:0000313" key="1">
    <source>
        <dbReference type="EMBL" id="MBF6025866.1"/>
    </source>
</evidence>